<keyword evidence="5" id="KW-1185">Reference proteome</keyword>
<dbReference type="STRING" id="284811.Q750U9"/>
<reference evidence="4 5" key="1">
    <citation type="journal article" date="2004" name="Science">
        <title>The Ashbya gossypii genome as a tool for mapping the ancient Saccharomyces cerevisiae genome.</title>
        <authorList>
            <person name="Dietrich F.S."/>
            <person name="Voegeli S."/>
            <person name="Brachat S."/>
            <person name="Lerch A."/>
            <person name="Gates K."/>
            <person name="Steiner S."/>
            <person name="Mohr C."/>
            <person name="Pohlmann R."/>
            <person name="Luedi P."/>
            <person name="Choi S."/>
            <person name="Wing R.A."/>
            <person name="Flavier A."/>
            <person name="Gaffney T.D."/>
            <person name="Philippsen P."/>
        </authorList>
    </citation>
    <scope>NUCLEOTIDE SEQUENCE [LARGE SCALE GENOMIC DNA]</scope>
    <source>
        <strain evidence="5">ATCC 10895 / CBS 109.51 / FGSC 9923 / NRRL Y-1056</strain>
    </source>
</reference>
<dbReference type="Proteomes" id="UP000000591">
    <property type="component" value="Chromosome VII"/>
</dbReference>
<feature type="transmembrane region" description="Helical" evidence="2">
    <location>
        <begin position="98"/>
        <end position="122"/>
    </location>
</feature>
<dbReference type="HOGENOM" id="CLU_031977_1_1_1"/>
<evidence type="ECO:0000313" key="4">
    <source>
        <dbReference type="EMBL" id="AAS54331.1"/>
    </source>
</evidence>
<name>Q750U9_EREGS</name>
<dbReference type="Pfam" id="PF20945">
    <property type="entry name" value="RMP1"/>
    <property type="match status" value="1"/>
</dbReference>
<dbReference type="GO" id="GO:0042134">
    <property type="term" value="F:rRNA primary transcript binding"/>
    <property type="evidence" value="ECO:0000318"/>
    <property type="project" value="GO_Central"/>
</dbReference>
<dbReference type="PANTHER" id="PTHR37792:SF1">
    <property type="entry name" value="RIBONUCLEASE MRP PROTEIN SUBUNIT RMP1"/>
    <property type="match status" value="1"/>
</dbReference>
<dbReference type="EMBL" id="AE016820">
    <property type="protein sequence ID" value="AAS54331.1"/>
    <property type="molecule type" value="Genomic_DNA"/>
</dbReference>
<dbReference type="RefSeq" id="NP_986507.1">
    <property type="nucleotide sequence ID" value="NM_211569.1"/>
</dbReference>
<gene>
    <name evidence="4" type="ORF">AGOS_AGL160W</name>
</gene>
<evidence type="ECO:0000313" key="5">
    <source>
        <dbReference type="Proteomes" id="UP000000591"/>
    </source>
</evidence>
<feature type="compositionally biased region" description="Basic residues" evidence="1">
    <location>
        <begin position="173"/>
        <end position="183"/>
    </location>
</feature>
<dbReference type="GeneID" id="4622800"/>
<keyword evidence="2" id="KW-1133">Transmembrane helix</keyword>
<evidence type="ECO:0000256" key="2">
    <source>
        <dbReference type="SAM" id="Phobius"/>
    </source>
</evidence>
<proteinExistence type="predicted"/>
<dbReference type="CDD" id="cd22573">
    <property type="entry name" value="RMP1_RBD"/>
    <property type="match status" value="1"/>
</dbReference>
<feature type="region of interest" description="Disordered" evidence="1">
    <location>
        <begin position="170"/>
        <end position="191"/>
    </location>
</feature>
<dbReference type="KEGG" id="ago:AGOS_AGL160W"/>
<feature type="domain" description="RNase MRP protein 1 RNA binding" evidence="3">
    <location>
        <begin position="28"/>
        <end position="117"/>
    </location>
</feature>
<dbReference type="GO" id="GO:0000466">
    <property type="term" value="P:maturation of 5.8S rRNA from tricistronic rRNA transcript (SSU-rRNA, 5.8S rRNA, LSU-rRNA)"/>
    <property type="evidence" value="ECO:0000318"/>
    <property type="project" value="GO_Central"/>
</dbReference>
<dbReference type="InterPro" id="IPR047204">
    <property type="entry name" value="RMP1_RBD"/>
</dbReference>
<accession>Q750U9</accession>
<evidence type="ECO:0000259" key="3">
    <source>
        <dbReference type="Pfam" id="PF20945"/>
    </source>
</evidence>
<dbReference type="AlphaFoldDB" id="Q750U9"/>
<reference evidence="5" key="2">
    <citation type="journal article" date="2013" name="G3 (Bethesda)">
        <title>Genomes of Ashbya fungi isolated from insects reveal four mating-type loci, numerous translocations, lack of transposons, and distinct gene duplications.</title>
        <authorList>
            <person name="Dietrich F.S."/>
            <person name="Voegeli S."/>
            <person name="Kuo S."/>
            <person name="Philippsen P."/>
        </authorList>
    </citation>
    <scope>GENOME REANNOTATION</scope>
    <source>
        <strain evidence="5">ATCC 10895 / CBS 109.51 / FGSC 9923 / NRRL Y-1056</strain>
    </source>
</reference>
<dbReference type="GO" id="GO:0000172">
    <property type="term" value="C:ribonuclease MRP complex"/>
    <property type="evidence" value="ECO:0000318"/>
    <property type="project" value="GO_Central"/>
</dbReference>
<protein>
    <submittedName>
        <fullName evidence="4">AGL160Wp</fullName>
    </submittedName>
</protein>
<dbReference type="OMA" id="VIPRCYI"/>
<dbReference type="eggNOG" id="ENOG502S2QW">
    <property type="taxonomic scope" value="Eukaryota"/>
</dbReference>
<keyword evidence="2" id="KW-0472">Membrane</keyword>
<dbReference type="PANTHER" id="PTHR37792">
    <property type="entry name" value="RIBONUCLEASE MRP PROTEIN SUBUNIT RMP1"/>
    <property type="match status" value="1"/>
</dbReference>
<keyword evidence="2" id="KW-0812">Transmembrane</keyword>
<organism evidence="4 5">
    <name type="scientific">Eremothecium gossypii (strain ATCC 10895 / CBS 109.51 / FGSC 9923 / NRRL Y-1056)</name>
    <name type="common">Yeast</name>
    <name type="synonym">Ashbya gossypii</name>
    <dbReference type="NCBI Taxonomy" id="284811"/>
    <lineage>
        <taxon>Eukaryota</taxon>
        <taxon>Fungi</taxon>
        <taxon>Dikarya</taxon>
        <taxon>Ascomycota</taxon>
        <taxon>Saccharomycotina</taxon>
        <taxon>Saccharomycetes</taxon>
        <taxon>Saccharomycetales</taxon>
        <taxon>Saccharomycetaceae</taxon>
        <taxon>Eremothecium</taxon>
    </lineage>
</organism>
<dbReference type="InterPro" id="IPR047205">
    <property type="entry name" value="RMP1"/>
</dbReference>
<dbReference type="OrthoDB" id="5414547at2759"/>
<dbReference type="FunCoup" id="Q750U9">
    <property type="interactions" value="91"/>
</dbReference>
<evidence type="ECO:0000256" key="1">
    <source>
        <dbReference type="SAM" id="MobiDB-lite"/>
    </source>
</evidence>
<dbReference type="GO" id="GO:0000294">
    <property type="term" value="P:nuclear-transcribed mRNA catabolic process, RNase MRP-dependent"/>
    <property type="evidence" value="ECO:0000318"/>
    <property type="project" value="GO_Central"/>
</dbReference>
<sequence>MSDKALRAGEDGTEIRNALRSLQQELRVIHILYHRNKNQHRVATWWKQLNSLKRSVSQVVTVTSKPVRTEADLEALAGLLRRFAVRQAPAMYYEFNGVIALGQFVTLGVVLVAALARVWALYGQLREALGLLPVRAAQAERECDVAPTEEIGEEVAVAVAASPPGAAALPGGKRIKKKSKSKRSAIDDIFG</sequence>
<dbReference type="InParanoid" id="Q750U9"/>